<reference evidence="1 2" key="1">
    <citation type="journal article" date="2019" name="Environ. Microbiol.">
        <title>Species interactions and distinct microbial communities in high Arctic permafrost affected cryosols are associated with the CH4 and CO2 gas fluxes.</title>
        <authorList>
            <person name="Altshuler I."/>
            <person name="Hamel J."/>
            <person name="Turney S."/>
            <person name="Magnuson E."/>
            <person name="Levesque R."/>
            <person name="Greer C."/>
            <person name="Whyte L.G."/>
        </authorList>
    </citation>
    <scope>NUCLEOTIDE SEQUENCE [LARGE SCALE GENOMIC DNA]</scope>
    <source>
        <strain evidence="1 2">S13Y</strain>
    </source>
</reference>
<evidence type="ECO:0000313" key="1">
    <source>
        <dbReference type="EMBL" id="TPG07238.1"/>
    </source>
</evidence>
<evidence type="ECO:0000313" key="2">
    <source>
        <dbReference type="Proteomes" id="UP000319486"/>
    </source>
</evidence>
<protein>
    <submittedName>
        <fullName evidence="1">Uncharacterized protein</fullName>
    </submittedName>
</protein>
<dbReference type="EMBL" id="RCZO01000007">
    <property type="protein sequence ID" value="TPG07238.1"/>
    <property type="molecule type" value="Genomic_DNA"/>
</dbReference>
<keyword evidence="2" id="KW-1185">Reference proteome</keyword>
<dbReference type="RefSeq" id="WP_140653120.1">
    <property type="nucleotide sequence ID" value="NZ_RCZO01000007.1"/>
</dbReference>
<dbReference type="AlphaFoldDB" id="A0A502C327"/>
<dbReference type="Proteomes" id="UP000319486">
    <property type="component" value="Unassembled WGS sequence"/>
</dbReference>
<name>A0A502C327_9GAMM</name>
<proteinExistence type="predicted"/>
<gene>
    <name evidence="1" type="ORF">EAH88_12335</name>
</gene>
<sequence>MTTFAQWEFTVDREATVAAYARAEIGGSASCNCNGCRNFAVARNSVYPPAFLLFLESLGIDFQKDGEAYHNACLSPGRHDYGGWFHFVGTLEKTGDFPPVAMSENFEAWLVSKGAPSLESFHGLPLVEVAFHATAVPWVLDEPEAM</sequence>
<accession>A0A502C327</accession>
<comment type="caution">
    <text evidence="1">The sequence shown here is derived from an EMBL/GenBank/DDBJ whole genome shotgun (WGS) entry which is preliminary data.</text>
</comment>
<organism evidence="1 2">
    <name type="scientific">Rhodanobacter glycinis</name>
    <dbReference type="NCBI Taxonomy" id="582702"/>
    <lineage>
        <taxon>Bacteria</taxon>
        <taxon>Pseudomonadati</taxon>
        <taxon>Pseudomonadota</taxon>
        <taxon>Gammaproteobacteria</taxon>
        <taxon>Lysobacterales</taxon>
        <taxon>Rhodanobacteraceae</taxon>
        <taxon>Rhodanobacter</taxon>
    </lineage>
</organism>